<dbReference type="Proteomes" id="UP000238261">
    <property type="component" value="Unassembled WGS sequence"/>
</dbReference>
<keyword evidence="8" id="KW-1185">Reference proteome</keyword>
<organism evidence="7 8">
    <name type="scientific">Xanthomonas hyacinthi</name>
    <dbReference type="NCBI Taxonomy" id="56455"/>
    <lineage>
        <taxon>Bacteria</taxon>
        <taxon>Pseudomonadati</taxon>
        <taxon>Pseudomonadota</taxon>
        <taxon>Gammaproteobacteria</taxon>
        <taxon>Lysobacterales</taxon>
        <taxon>Lysobacteraceae</taxon>
        <taxon>Xanthomonas</taxon>
    </lineage>
</organism>
<evidence type="ECO:0000256" key="6">
    <source>
        <dbReference type="SAM" id="Phobius"/>
    </source>
</evidence>
<keyword evidence="2" id="KW-1003">Cell membrane</keyword>
<evidence type="ECO:0000313" key="8">
    <source>
        <dbReference type="Proteomes" id="UP000238261"/>
    </source>
</evidence>
<keyword evidence="4 6" id="KW-1133">Transmembrane helix</keyword>
<dbReference type="RefSeq" id="WP_046980307.1">
    <property type="nucleotide sequence ID" value="NZ_CP043476.1"/>
</dbReference>
<evidence type="ECO:0000256" key="5">
    <source>
        <dbReference type="ARBA" id="ARBA00023136"/>
    </source>
</evidence>
<keyword evidence="3 6" id="KW-0812">Transmembrane</keyword>
<dbReference type="AlphaFoldDB" id="A0A2S7EPJ3"/>
<evidence type="ECO:0000313" key="7">
    <source>
        <dbReference type="EMBL" id="PPU94455.1"/>
    </source>
</evidence>
<evidence type="ECO:0000256" key="4">
    <source>
        <dbReference type="ARBA" id="ARBA00022989"/>
    </source>
</evidence>
<evidence type="ECO:0000256" key="2">
    <source>
        <dbReference type="ARBA" id="ARBA00022475"/>
    </source>
</evidence>
<keyword evidence="5 6" id="KW-0472">Membrane</keyword>
<comment type="caution">
    <text evidence="7">The sequence shown here is derived from an EMBL/GenBank/DDBJ whole genome shotgun (WGS) entry which is preliminary data.</text>
</comment>
<feature type="transmembrane region" description="Helical" evidence="6">
    <location>
        <begin position="160"/>
        <end position="182"/>
    </location>
</feature>
<dbReference type="Pfam" id="PF01810">
    <property type="entry name" value="LysE"/>
    <property type="match status" value="1"/>
</dbReference>
<dbReference type="OrthoDB" id="581870at2"/>
<feature type="transmembrane region" description="Helical" evidence="6">
    <location>
        <begin position="134"/>
        <end position="153"/>
    </location>
</feature>
<evidence type="ECO:0000256" key="3">
    <source>
        <dbReference type="ARBA" id="ARBA00022692"/>
    </source>
</evidence>
<feature type="transmembrane region" description="Helical" evidence="6">
    <location>
        <begin position="68"/>
        <end position="88"/>
    </location>
</feature>
<dbReference type="InterPro" id="IPR001123">
    <property type="entry name" value="LeuE-type"/>
</dbReference>
<feature type="transmembrane region" description="Helical" evidence="6">
    <location>
        <begin position="194"/>
        <end position="212"/>
    </location>
</feature>
<dbReference type="PANTHER" id="PTHR30086:SF17">
    <property type="entry name" value="LYSE FAMILY TRANSLOCATOR"/>
    <property type="match status" value="1"/>
</dbReference>
<name>A0A2S7EPJ3_9XANT</name>
<dbReference type="PANTHER" id="PTHR30086">
    <property type="entry name" value="ARGININE EXPORTER PROTEIN ARGO"/>
    <property type="match status" value="1"/>
</dbReference>
<gene>
    <name evidence="7" type="ORF">XhyaCFBP1156_20040</name>
</gene>
<feature type="transmembrane region" description="Helical" evidence="6">
    <location>
        <begin position="36"/>
        <end position="56"/>
    </location>
</feature>
<dbReference type="GO" id="GO:0005886">
    <property type="term" value="C:plasma membrane"/>
    <property type="evidence" value="ECO:0007669"/>
    <property type="project" value="UniProtKB-SubCell"/>
</dbReference>
<protein>
    <submittedName>
        <fullName evidence="7">LysE family translocator</fullName>
    </submittedName>
</protein>
<accession>A0A2S7EPJ3</accession>
<sequence>MQPFLMIAAAHFLALLSPGPDFFLVARTSLSAGWRVASGACLGIAVANGVFIVAAFAGTAALKPGSAWFVILQLAGCIYLLYLGVLFIRHAGTSDLANVSATDRHVARSSLRFGAWRRAAGMGFLSGILNPKNALFYASLAAMLTGPHASTGWKAIYGTWMFSVVLLWDLLVAVMIGNQAILRRFSQALPWLERISGTMLILLAVAVLVLLGSTR</sequence>
<comment type="subcellular location">
    <subcellularLocation>
        <location evidence="1">Cell membrane</location>
        <topology evidence="1">Multi-pass membrane protein</topology>
    </subcellularLocation>
</comment>
<dbReference type="EMBL" id="MDEG01000036">
    <property type="protein sequence ID" value="PPU94455.1"/>
    <property type="molecule type" value="Genomic_DNA"/>
</dbReference>
<reference evidence="8" key="1">
    <citation type="submission" date="2016-08" db="EMBL/GenBank/DDBJ databases">
        <authorList>
            <person name="Merda D."/>
            <person name="Briand M."/>
            <person name="Taghouti G."/>
            <person name="Carrere S."/>
            <person name="Gouzy J."/>
            <person name="Portier P."/>
            <person name="Jacques M.-A."/>
            <person name="Fischer-Le Saux M."/>
        </authorList>
    </citation>
    <scope>NUCLEOTIDE SEQUENCE [LARGE SCALE GENOMIC DNA]</scope>
    <source>
        <strain evidence="8">CFBP1156</strain>
    </source>
</reference>
<evidence type="ECO:0000256" key="1">
    <source>
        <dbReference type="ARBA" id="ARBA00004651"/>
    </source>
</evidence>
<dbReference type="GO" id="GO:0015171">
    <property type="term" value="F:amino acid transmembrane transporter activity"/>
    <property type="evidence" value="ECO:0007669"/>
    <property type="project" value="TreeGrafter"/>
</dbReference>
<proteinExistence type="predicted"/>